<sequence>MVHCPTAISVAIDGNSTNDIVESQAYLAECARCEGLGNAFCSLHTCAYAFHIEWGPILGSE</sequence>
<proteinExistence type="predicted"/>
<protein>
    <submittedName>
        <fullName evidence="1">Uncharacterized protein</fullName>
    </submittedName>
</protein>
<gene>
    <name evidence="1" type="ORF">AYBTSS11_LOCUS22295</name>
</gene>
<organism evidence="1 2">
    <name type="scientific">Sphenostylis stenocarpa</name>
    <dbReference type="NCBI Taxonomy" id="92480"/>
    <lineage>
        <taxon>Eukaryota</taxon>
        <taxon>Viridiplantae</taxon>
        <taxon>Streptophyta</taxon>
        <taxon>Embryophyta</taxon>
        <taxon>Tracheophyta</taxon>
        <taxon>Spermatophyta</taxon>
        <taxon>Magnoliopsida</taxon>
        <taxon>eudicotyledons</taxon>
        <taxon>Gunneridae</taxon>
        <taxon>Pentapetalae</taxon>
        <taxon>rosids</taxon>
        <taxon>fabids</taxon>
        <taxon>Fabales</taxon>
        <taxon>Fabaceae</taxon>
        <taxon>Papilionoideae</taxon>
        <taxon>50 kb inversion clade</taxon>
        <taxon>NPAAA clade</taxon>
        <taxon>indigoferoid/millettioid clade</taxon>
        <taxon>Phaseoleae</taxon>
        <taxon>Sphenostylis</taxon>
    </lineage>
</organism>
<evidence type="ECO:0000313" key="1">
    <source>
        <dbReference type="EMBL" id="CAJ1969509.1"/>
    </source>
</evidence>
<dbReference type="Gramene" id="rna-AYBTSS11_LOCUS22295">
    <property type="protein sequence ID" value="CAJ1969509.1"/>
    <property type="gene ID" value="gene-AYBTSS11_LOCUS22295"/>
</dbReference>
<dbReference type="AlphaFoldDB" id="A0AA86SPY9"/>
<evidence type="ECO:0000313" key="2">
    <source>
        <dbReference type="Proteomes" id="UP001189624"/>
    </source>
</evidence>
<name>A0AA86SPY9_9FABA</name>
<reference evidence="1" key="1">
    <citation type="submission" date="2023-10" db="EMBL/GenBank/DDBJ databases">
        <authorList>
            <person name="Domelevo Entfellner J.-B."/>
        </authorList>
    </citation>
    <scope>NUCLEOTIDE SEQUENCE</scope>
</reference>
<dbReference type="Proteomes" id="UP001189624">
    <property type="component" value="Chromosome 7"/>
</dbReference>
<keyword evidence="2" id="KW-1185">Reference proteome</keyword>
<dbReference type="EMBL" id="OY731404">
    <property type="protein sequence ID" value="CAJ1969509.1"/>
    <property type="molecule type" value="Genomic_DNA"/>
</dbReference>
<accession>A0AA86SPY9</accession>